<organism evidence="1 2">
    <name type="scientific">Pseudomonas phage vB_PaeM_PA5oct</name>
    <dbReference type="NCBI Taxonomy" id="2163605"/>
    <lineage>
        <taxon>Viruses</taxon>
        <taxon>Duplodnaviria</taxon>
        <taxon>Heunggongvirae</taxon>
        <taxon>Uroviricota</taxon>
        <taxon>Caudoviricetes</taxon>
        <taxon>Arenbergviridae</taxon>
        <taxon>Wroclawvirus</taxon>
        <taxon>Wroclawvirus PA5oct</taxon>
    </lineage>
</organism>
<accession>A0A4Y5JTV9</accession>
<gene>
    <name evidence="1" type="ORF">EST35_0257</name>
</gene>
<dbReference type="Proteomes" id="UP000316733">
    <property type="component" value="Segment"/>
</dbReference>
<evidence type="ECO:0000313" key="1">
    <source>
        <dbReference type="EMBL" id="QCG76138.1"/>
    </source>
</evidence>
<sequence length="111" mass="13305">MDLCRILNNELMFCRNRRNKLYYSLRQLDKVDIPVDPADSLLISSIKMDIEQLQSYKDAISECSRLEQRIICIDKTMQYIRRYCNHKFVYHNTNYHTNTDAEKCIYCGLII</sequence>
<keyword evidence="2" id="KW-1185">Reference proteome</keyword>
<proteinExistence type="predicted"/>
<dbReference type="EMBL" id="MK797984">
    <property type="protein sequence ID" value="QCG76138.1"/>
    <property type="molecule type" value="Genomic_DNA"/>
</dbReference>
<reference evidence="2" key="1">
    <citation type="journal article" date="2020" name="bioRxiv">
        <title>Integrative omics analysis of Pseudomonas aeruginosa virus PA5oct highlights the molecular complexity of jumbo phages.</title>
        <authorList>
            <person name="Lood C."/>
            <person name="Danis-Wlodarczyk K."/>
            <person name="Blasdel B.G."/>
            <person name="Jang H.B."/>
            <person name="Vandenheuvel D."/>
            <person name="Briers Y."/>
            <person name="Noben J.-P."/>
            <person name="van Noort V."/>
            <person name="Drulis-Kawa Z."/>
            <person name="Lavigne R."/>
        </authorList>
    </citation>
    <scope>NUCLEOTIDE SEQUENCE [LARGE SCALE GENOMIC DNA]</scope>
</reference>
<name>A0A4Y5JTV9_9CAUD</name>
<evidence type="ECO:0000313" key="2">
    <source>
        <dbReference type="Proteomes" id="UP000316733"/>
    </source>
</evidence>
<protein>
    <submittedName>
        <fullName evidence="1">Uncharacterized protein</fullName>
    </submittedName>
</protein>